<keyword evidence="1" id="KW-0560">Oxidoreductase</keyword>
<evidence type="ECO:0000313" key="1">
    <source>
        <dbReference type="EMBL" id="MCP2177692.1"/>
    </source>
</evidence>
<name>A0ABT1HHZ8_9NOCA</name>
<comment type="caution">
    <text evidence="1">The sequence shown here is derived from an EMBL/GenBank/DDBJ whole genome shotgun (WGS) entry which is preliminary data.</text>
</comment>
<evidence type="ECO:0000313" key="2">
    <source>
        <dbReference type="Proteomes" id="UP001206895"/>
    </source>
</evidence>
<dbReference type="GO" id="GO:0051213">
    <property type="term" value="F:dioxygenase activity"/>
    <property type="evidence" value="ECO:0007669"/>
    <property type="project" value="UniProtKB-KW"/>
</dbReference>
<protein>
    <submittedName>
        <fullName evidence="1">Phytanoyl-CoA dioxygenase (PhyH)</fullName>
    </submittedName>
</protein>
<dbReference type="SUPFAM" id="SSF51197">
    <property type="entry name" value="Clavaminate synthase-like"/>
    <property type="match status" value="1"/>
</dbReference>
<keyword evidence="1" id="KW-0223">Dioxygenase</keyword>
<accession>A0ABT1HHZ8</accession>
<proteinExistence type="predicted"/>
<dbReference type="Proteomes" id="UP001206895">
    <property type="component" value="Unassembled WGS sequence"/>
</dbReference>
<reference evidence="1 2" key="1">
    <citation type="submission" date="2022-06" db="EMBL/GenBank/DDBJ databases">
        <title>Genomic Encyclopedia of Archaeal and Bacterial Type Strains, Phase II (KMG-II): from individual species to whole genera.</title>
        <authorList>
            <person name="Goeker M."/>
        </authorList>
    </citation>
    <scope>NUCLEOTIDE SEQUENCE [LARGE SCALE GENOMIC DNA]</scope>
    <source>
        <strain evidence="1 2">DSM 44693</strain>
    </source>
</reference>
<dbReference type="RefSeq" id="WP_253662583.1">
    <property type="nucleotide sequence ID" value="NZ_BAAAJQ010000001.1"/>
</dbReference>
<organism evidence="1 2">
    <name type="scientific">Williamsia maris</name>
    <dbReference type="NCBI Taxonomy" id="72806"/>
    <lineage>
        <taxon>Bacteria</taxon>
        <taxon>Bacillati</taxon>
        <taxon>Actinomycetota</taxon>
        <taxon>Actinomycetes</taxon>
        <taxon>Mycobacteriales</taxon>
        <taxon>Nocardiaceae</taxon>
        <taxon>Williamsia</taxon>
    </lineage>
</organism>
<gene>
    <name evidence="1" type="ORF">LX13_003520</name>
</gene>
<dbReference type="InterPro" id="IPR008775">
    <property type="entry name" value="Phytyl_CoA_dOase-like"/>
</dbReference>
<sequence length="255" mass="27998">MTLTATEIETFVRDGYVAVRGAVDRASIEECRRQLWDLMPEDPSDPSTWTEPVRRIDSPVTAPFMRAAQSSALTEAYDQLVGPSRWRQRVELGNVAIRFPTGGESNDTGWHIDASYLPPGASRYFVNVSSRDRGLLMLFLLSDVSADDAPTRLKVGSHQDVPRFLAPRGDDGVDMFELCGVMDADGALDSPDRAEALATGIAGDVFLCHPFLVHAAQSHRGRQPRFLSQPGLMLTDQFDLGNPRSPVERAIVASL</sequence>
<keyword evidence="2" id="KW-1185">Reference proteome</keyword>
<dbReference type="Pfam" id="PF05721">
    <property type="entry name" value="PhyH"/>
    <property type="match status" value="1"/>
</dbReference>
<dbReference type="Gene3D" id="2.60.120.620">
    <property type="entry name" value="q2cbj1_9rhob like domain"/>
    <property type="match status" value="1"/>
</dbReference>
<dbReference type="EMBL" id="JAMTCJ010000003">
    <property type="protein sequence ID" value="MCP2177692.1"/>
    <property type="molecule type" value="Genomic_DNA"/>
</dbReference>